<reference evidence="1 2" key="1">
    <citation type="submission" date="2016-02" db="EMBL/GenBank/DDBJ databases">
        <title>Complete genome sequence of a polyvalent bacteriophage, SEGD1, simultaneously inhibiting both Salmonella enterica and Escherichia coli O157:H7.</title>
        <authorList>
            <person name="Fan J."/>
            <person name="Ma J."/>
        </authorList>
    </citation>
    <scope>NUCLEOTIDE SEQUENCE [LARGE SCALE GENOMIC DNA]</scope>
</reference>
<proteinExistence type="predicted"/>
<evidence type="ECO:0000313" key="2">
    <source>
        <dbReference type="Proteomes" id="UP000223976"/>
    </source>
</evidence>
<name>A0A142II94_9CAUD</name>
<gene>
    <name evidence="1" type="ORF">SEGD1_033</name>
</gene>
<organism evidence="1 2">
    <name type="scientific">Enterobacteria phage SEGD1</name>
    <dbReference type="NCBI Taxonomy" id="1805456"/>
    <lineage>
        <taxon>Viruses</taxon>
        <taxon>Duplodnaviria</taxon>
        <taxon>Heunggongvirae</taxon>
        <taxon>Uroviricota</taxon>
        <taxon>Caudoviricetes</taxon>
        <taxon>Chimalliviridae</taxon>
        <taxon>Seoulvirus</taxon>
        <taxon>Seoulvirus SPN3US</taxon>
    </lineage>
</organism>
<accession>A0A142II94</accession>
<evidence type="ECO:0000313" key="1">
    <source>
        <dbReference type="EMBL" id="AMR59682.1"/>
    </source>
</evidence>
<protein>
    <submittedName>
        <fullName evidence="1">Uncharacterized protein</fullName>
    </submittedName>
</protein>
<dbReference type="Proteomes" id="UP000223976">
    <property type="component" value="Segment"/>
</dbReference>
<dbReference type="EMBL" id="KU726251">
    <property type="protein sequence ID" value="AMR59682.1"/>
    <property type="molecule type" value="Genomic_DNA"/>
</dbReference>
<sequence length="105" mass="11395">MQLVNLLMYPVYDVPEQVRRRIGFNASTGALDDLAAAVELGGEKAVGTQQYQEALSAIVGFDAPRTVLSVHSSTCPMMTIVLYSSNGNHVIPVSLTSWRCLLLNL</sequence>